<gene>
    <name evidence="1" type="ORF">scyTo_0006291</name>
</gene>
<reference evidence="1 2" key="1">
    <citation type="journal article" date="2018" name="Nat. Ecol. Evol.">
        <title>Shark genomes provide insights into elasmobranch evolution and the origin of vertebrates.</title>
        <authorList>
            <person name="Hara Y"/>
            <person name="Yamaguchi K"/>
            <person name="Onimaru K"/>
            <person name="Kadota M"/>
            <person name="Koyanagi M"/>
            <person name="Keeley SD"/>
            <person name="Tatsumi K"/>
            <person name="Tanaka K"/>
            <person name="Motone F"/>
            <person name="Kageyama Y"/>
            <person name="Nozu R"/>
            <person name="Adachi N"/>
            <person name="Nishimura O"/>
            <person name="Nakagawa R"/>
            <person name="Tanegashima C"/>
            <person name="Kiyatake I"/>
            <person name="Matsumoto R"/>
            <person name="Murakumo K"/>
            <person name="Nishida K"/>
            <person name="Terakita A"/>
            <person name="Kuratani S"/>
            <person name="Sato K"/>
            <person name="Hyodo S Kuraku.S."/>
        </authorList>
    </citation>
    <scope>NUCLEOTIDE SEQUENCE [LARGE SCALE GENOMIC DNA]</scope>
</reference>
<protein>
    <submittedName>
        <fullName evidence="1">Uncharacterized protein</fullName>
    </submittedName>
</protein>
<dbReference type="Proteomes" id="UP000288216">
    <property type="component" value="Unassembled WGS sequence"/>
</dbReference>
<dbReference type="AlphaFoldDB" id="A0A401PH00"/>
<proteinExistence type="predicted"/>
<sequence>MATQTTPFQGVGGGTHIEQELRALGSGEGHPISIVLKMTLAFNFCLPAGDLCCLSRCRTFSTDPKDIQITLNVRFT</sequence>
<name>A0A401PH00_SCYTO</name>
<evidence type="ECO:0000313" key="2">
    <source>
        <dbReference type="Proteomes" id="UP000288216"/>
    </source>
</evidence>
<comment type="caution">
    <text evidence="1">The sequence shown here is derived from an EMBL/GenBank/DDBJ whole genome shotgun (WGS) entry which is preliminary data.</text>
</comment>
<keyword evidence="2" id="KW-1185">Reference proteome</keyword>
<accession>A0A401PH00</accession>
<evidence type="ECO:0000313" key="1">
    <source>
        <dbReference type="EMBL" id="GCB72410.1"/>
    </source>
</evidence>
<dbReference type="EMBL" id="BFAA01002095">
    <property type="protein sequence ID" value="GCB72410.1"/>
    <property type="molecule type" value="Genomic_DNA"/>
</dbReference>
<organism evidence="1 2">
    <name type="scientific">Scyliorhinus torazame</name>
    <name type="common">Cloudy catshark</name>
    <name type="synonym">Catulus torazame</name>
    <dbReference type="NCBI Taxonomy" id="75743"/>
    <lineage>
        <taxon>Eukaryota</taxon>
        <taxon>Metazoa</taxon>
        <taxon>Chordata</taxon>
        <taxon>Craniata</taxon>
        <taxon>Vertebrata</taxon>
        <taxon>Chondrichthyes</taxon>
        <taxon>Elasmobranchii</taxon>
        <taxon>Galeomorphii</taxon>
        <taxon>Galeoidea</taxon>
        <taxon>Carcharhiniformes</taxon>
        <taxon>Scyliorhinidae</taxon>
        <taxon>Scyliorhinus</taxon>
    </lineage>
</organism>